<proteinExistence type="predicted"/>
<evidence type="ECO:0000313" key="2">
    <source>
        <dbReference type="Proteomes" id="UP000075288"/>
    </source>
</evidence>
<organism evidence="1 2">
    <name type="scientific">Heyndrickxia coagulans</name>
    <name type="common">Weizmannia coagulans</name>
    <dbReference type="NCBI Taxonomy" id="1398"/>
    <lineage>
        <taxon>Bacteria</taxon>
        <taxon>Bacillati</taxon>
        <taxon>Bacillota</taxon>
        <taxon>Bacilli</taxon>
        <taxon>Bacillales</taxon>
        <taxon>Bacillaceae</taxon>
        <taxon>Heyndrickxia</taxon>
    </lineage>
</organism>
<dbReference type="AlphaFoldDB" id="A0A150K5P5"/>
<accession>A0A150K5P5</accession>
<evidence type="ECO:0000313" key="1">
    <source>
        <dbReference type="EMBL" id="KYC64887.1"/>
    </source>
</evidence>
<sequence length="40" mass="4360">MDGKKGFSKRSGYQSFIAWEESSLRFSFVLGEPAAACLSA</sequence>
<name>A0A150K5P5_HEYCO</name>
<dbReference type="PATRIC" id="fig|1398.26.peg.1752"/>
<dbReference type="Proteomes" id="UP000075288">
    <property type="component" value="Unassembled WGS sequence"/>
</dbReference>
<gene>
    <name evidence="1" type="ORF">B4098_0561</name>
</gene>
<dbReference type="EMBL" id="LQYG01000023">
    <property type="protein sequence ID" value="KYC64887.1"/>
    <property type="molecule type" value="Genomic_DNA"/>
</dbReference>
<protein>
    <submittedName>
        <fullName evidence="1">Uncharacterized protein</fullName>
    </submittedName>
</protein>
<reference evidence="1 2" key="1">
    <citation type="submission" date="2016-01" db="EMBL/GenBank/DDBJ databases">
        <title>Genome Sequences of Twelve Sporeforming Bacillus Species Isolated from Foods.</title>
        <authorList>
            <person name="Berendsen E.M."/>
            <person name="Wells-Bennik M.H."/>
            <person name="Krawcyk A.O."/>
            <person name="De Jong A."/>
            <person name="Holsappel S."/>
            <person name="Eijlander R.T."/>
            <person name="Kuipers O.P."/>
        </authorList>
    </citation>
    <scope>NUCLEOTIDE SEQUENCE [LARGE SCALE GENOMIC DNA]</scope>
    <source>
        <strain evidence="1 2">B4098</strain>
    </source>
</reference>
<comment type="caution">
    <text evidence="1">The sequence shown here is derived from an EMBL/GenBank/DDBJ whole genome shotgun (WGS) entry which is preliminary data.</text>
</comment>